<dbReference type="InterPro" id="IPR005531">
    <property type="entry name" value="Asp23"/>
</dbReference>
<dbReference type="RefSeq" id="WP_216416843.1">
    <property type="nucleotide sequence ID" value="NZ_JAHLQK010000003.1"/>
</dbReference>
<evidence type="ECO:0000256" key="1">
    <source>
        <dbReference type="ARBA" id="ARBA00005721"/>
    </source>
</evidence>
<evidence type="ECO:0000313" key="2">
    <source>
        <dbReference type="EMBL" id="MBU5676728.1"/>
    </source>
</evidence>
<organism evidence="2 3">
    <name type="scientific">Alkaliphilus flagellatus</name>
    <dbReference type="NCBI Taxonomy" id="2841507"/>
    <lineage>
        <taxon>Bacteria</taxon>
        <taxon>Bacillati</taxon>
        <taxon>Bacillota</taxon>
        <taxon>Clostridia</taxon>
        <taxon>Peptostreptococcales</taxon>
        <taxon>Natronincolaceae</taxon>
        <taxon>Alkaliphilus</taxon>
    </lineage>
</organism>
<gene>
    <name evidence="2" type="ORF">KQI88_09875</name>
</gene>
<dbReference type="EMBL" id="JAHLQK010000003">
    <property type="protein sequence ID" value="MBU5676728.1"/>
    <property type="molecule type" value="Genomic_DNA"/>
</dbReference>
<comment type="caution">
    <text evidence="2">The sequence shown here is derived from an EMBL/GenBank/DDBJ whole genome shotgun (WGS) entry which is preliminary data.</text>
</comment>
<comment type="similarity">
    <text evidence="1">Belongs to the asp23 family.</text>
</comment>
<sequence length="271" mass="30966">MEVFVLVGSSGTGKSFRAISVAKQRNIEYIIDDGLLIKGNKVLGGSSAKREKSKMSAIKRALFIEDDHRREIIQILDKEKPNKILILGTSDKMVESIVETLEVGEIKEWIFIEDVASKEEIKLARKYRVKEGKHIIPVPTFEIKKDFSGYFLNPLKIFRNFSKEDAHDWEERSVVRPTFSYMGKYFISNGVIEDLVYHVANKIIGIFKINNININNTNNGLIIEIDARIVYGNPIRPLVERLQEQVKTEIEDMTSLNIVSIDVNVKNLVIL</sequence>
<protein>
    <submittedName>
        <fullName evidence="2">Asp23/Gls24 family envelope stress response protein</fullName>
    </submittedName>
</protein>
<proteinExistence type="inferred from homology"/>
<keyword evidence="3" id="KW-1185">Reference proteome</keyword>
<reference evidence="2 3" key="1">
    <citation type="submission" date="2021-06" db="EMBL/GenBank/DDBJ databases">
        <authorList>
            <person name="Sun Q."/>
            <person name="Li D."/>
        </authorList>
    </citation>
    <scope>NUCLEOTIDE SEQUENCE [LARGE SCALE GENOMIC DNA]</scope>
    <source>
        <strain evidence="2 3">MSJ-5</strain>
    </source>
</reference>
<accession>A0ABS6G2X8</accession>
<dbReference type="Pfam" id="PF03780">
    <property type="entry name" value="Asp23"/>
    <property type="match status" value="1"/>
</dbReference>
<evidence type="ECO:0000313" key="3">
    <source>
        <dbReference type="Proteomes" id="UP000779508"/>
    </source>
</evidence>
<dbReference type="Proteomes" id="UP000779508">
    <property type="component" value="Unassembled WGS sequence"/>
</dbReference>
<name>A0ABS6G2X8_9FIRM</name>